<feature type="transmembrane region" description="Helical" evidence="1">
    <location>
        <begin position="12"/>
        <end position="30"/>
    </location>
</feature>
<feature type="transmembrane region" description="Helical" evidence="1">
    <location>
        <begin position="148"/>
        <end position="166"/>
    </location>
</feature>
<keyword evidence="1" id="KW-0812">Transmembrane</keyword>
<dbReference type="InterPro" id="IPR025250">
    <property type="entry name" value="DUF4199"/>
</dbReference>
<organism evidence="2 3">
    <name type="scientific">Aureibacter tunicatorum</name>
    <dbReference type="NCBI Taxonomy" id="866807"/>
    <lineage>
        <taxon>Bacteria</taxon>
        <taxon>Pseudomonadati</taxon>
        <taxon>Bacteroidota</taxon>
        <taxon>Cytophagia</taxon>
        <taxon>Cytophagales</taxon>
        <taxon>Persicobacteraceae</taxon>
        <taxon>Aureibacter</taxon>
    </lineage>
</organism>
<keyword evidence="1" id="KW-1133">Transmembrane helix</keyword>
<keyword evidence="1" id="KW-0472">Membrane</keyword>
<sequence>MNNLLVKIGLKYGGIGGLMAVLAMVAFVFIDNNPLGPEFYFAAPLVFVFVFFAMREFKFFKDGYMTFSQGVAIGFITYVMIGIISGIAVFALLQWIEPELLPHYIELKMKGLMENKTEIIAQYGEGVFNDNYDKLPKTTAWELGLTDFIQKLLSGVIITMILTMLMRKSKPIEE</sequence>
<accession>A0AAE3XNS9</accession>
<comment type="caution">
    <text evidence="2">The sequence shown here is derived from an EMBL/GenBank/DDBJ whole genome shotgun (WGS) entry which is preliminary data.</text>
</comment>
<gene>
    <name evidence="2" type="ORF">HNQ88_004404</name>
</gene>
<dbReference type="EMBL" id="JAVDQD010000007">
    <property type="protein sequence ID" value="MDR6241326.1"/>
    <property type="molecule type" value="Genomic_DNA"/>
</dbReference>
<dbReference type="RefSeq" id="WP_309941983.1">
    <property type="nucleotide sequence ID" value="NZ_AP025305.1"/>
</dbReference>
<feature type="transmembrane region" description="Helical" evidence="1">
    <location>
        <begin position="75"/>
        <end position="96"/>
    </location>
</feature>
<evidence type="ECO:0008006" key="4">
    <source>
        <dbReference type="Google" id="ProtNLM"/>
    </source>
</evidence>
<feature type="transmembrane region" description="Helical" evidence="1">
    <location>
        <begin position="36"/>
        <end position="54"/>
    </location>
</feature>
<proteinExistence type="predicted"/>
<evidence type="ECO:0000256" key="1">
    <source>
        <dbReference type="SAM" id="Phobius"/>
    </source>
</evidence>
<evidence type="ECO:0000313" key="3">
    <source>
        <dbReference type="Proteomes" id="UP001185092"/>
    </source>
</evidence>
<keyword evidence="3" id="KW-1185">Reference proteome</keyword>
<dbReference type="Proteomes" id="UP001185092">
    <property type="component" value="Unassembled WGS sequence"/>
</dbReference>
<protein>
    <recommendedName>
        <fullName evidence="4">DUF4199 domain-containing protein</fullName>
    </recommendedName>
</protein>
<evidence type="ECO:0000313" key="2">
    <source>
        <dbReference type="EMBL" id="MDR6241326.1"/>
    </source>
</evidence>
<reference evidence="2" key="1">
    <citation type="submission" date="2023-07" db="EMBL/GenBank/DDBJ databases">
        <title>Genomic Encyclopedia of Type Strains, Phase IV (KMG-IV): sequencing the most valuable type-strain genomes for metagenomic binning, comparative biology and taxonomic classification.</title>
        <authorList>
            <person name="Goeker M."/>
        </authorList>
    </citation>
    <scope>NUCLEOTIDE SEQUENCE</scope>
    <source>
        <strain evidence="2">DSM 26174</strain>
    </source>
</reference>
<dbReference type="Pfam" id="PF13858">
    <property type="entry name" value="DUF4199"/>
    <property type="match status" value="1"/>
</dbReference>
<dbReference type="AlphaFoldDB" id="A0AAE3XNS9"/>
<name>A0AAE3XNS9_9BACT</name>